<comment type="caution">
    <text evidence="1">The sequence shown here is derived from an EMBL/GenBank/DDBJ whole genome shotgun (WGS) entry which is preliminary data.</text>
</comment>
<name>X1PQM3_9ZZZZ</name>
<protein>
    <submittedName>
        <fullName evidence="1">Uncharacterized protein</fullName>
    </submittedName>
</protein>
<evidence type="ECO:0000313" key="1">
    <source>
        <dbReference type="EMBL" id="GAI44816.1"/>
    </source>
</evidence>
<proteinExistence type="predicted"/>
<accession>X1PQM3</accession>
<dbReference type="AlphaFoldDB" id="X1PQM3"/>
<reference evidence="1" key="1">
    <citation type="journal article" date="2014" name="Front. Microbiol.">
        <title>High frequency of phylogenetically diverse reductive dehalogenase-homologous genes in deep subseafloor sedimentary metagenomes.</title>
        <authorList>
            <person name="Kawai M."/>
            <person name="Futagami T."/>
            <person name="Toyoda A."/>
            <person name="Takaki Y."/>
            <person name="Nishi S."/>
            <person name="Hori S."/>
            <person name="Arai W."/>
            <person name="Tsubouchi T."/>
            <person name="Morono Y."/>
            <person name="Uchiyama I."/>
            <person name="Ito T."/>
            <person name="Fujiyama A."/>
            <person name="Inagaki F."/>
            <person name="Takami H."/>
        </authorList>
    </citation>
    <scope>NUCLEOTIDE SEQUENCE</scope>
    <source>
        <strain evidence="1">Expedition CK06-06</strain>
    </source>
</reference>
<dbReference type="EMBL" id="BARV01024168">
    <property type="protein sequence ID" value="GAI44816.1"/>
    <property type="molecule type" value="Genomic_DNA"/>
</dbReference>
<sequence length="79" mass="8814">MDIKKVLKASGLNIDVDKLAEESAKIPLMLEALIKQGNTQNTALKYIIGTLDEIQKKIDKGQVSFCHLFNNSVNRRGRS</sequence>
<gene>
    <name evidence="1" type="ORF">S06H3_39495</name>
</gene>
<organism evidence="1">
    <name type="scientific">marine sediment metagenome</name>
    <dbReference type="NCBI Taxonomy" id="412755"/>
    <lineage>
        <taxon>unclassified sequences</taxon>
        <taxon>metagenomes</taxon>
        <taxon>ecological metagenomes</taxon>
    </lineage>
</organism>